<name>A0A1Y1IGM8_KLENI</name>
<gene>
    <name evidence="1" type="ORF">KFL_004090130</name>
</gene>
<proteinExistence type="predicted"/>
<keyword evidence="2" id="KW-1185">Reference proteome</keyword>
<sequence length="208" mass="21844">MATGTPVQRQLVVLAAAVVASFWVLNAQPALAYRTLRPSPGLDDQSTDMLGNIVNHYACGFYDTADPRDGGFAHQPCYGADRAIQFCCLSGSSKCSCPAAAGYTMGCFNYEDGHSLNANTGEECGYFLPNEAPPTSVRRFLAACQCPQEDLCGNPLVQSNPGSNLRCNPNGGPPADACNYDKRNGQLRGDSNSTGCCPNIGPCGSGSQ</sequence>
<evidence type="ECO:0000313" key="2">
    <source>
        <dbReference type="Proteomes" id="UP000054558"/>
    </source>
</evidence>
<dbReference type="AlphaFoldDB" id="A0A1Y1IGM8"/>
<dbReference type="Proteomes" id="UP000054558">
    <property type="component" value="Unassembled WGS sequence"/>
</dbReference>
<organism evidence="1 2">
    <name type="scientific">Klebsormidium nitens</name>
    <name type="common">Green alga</name>
    <name type="synonym">Ulothrix nitens</name>
    <dbReference type="NCBI Taxonomy" id="105231"/>
    <lineage>
        <taxon>Eukaryota</taxon>
        <taxon>Viridiplantae</taxon>
        <taxon>Streptophyta</taxon>
        <taxon>Klebsormidiophyceae</taxon>
        <taxon>Klebsormidiales</taxon>
        <taxon>Klebsormidiaceae</taxon>
        <taxon>Klebsormidium</taxon>
    </lineage>
</organism>
<accession>A0A1Y1IGM8</accession>
<protein>
    <submittedName>
        <fullName evidence="1">Uncharacterized protein</fullName>
    </submittedName>
</protein>
<evidence type="ECO:0000313" key="1">
    <source>
        <dbReference type="EMBL" id="GAQ88211.1"/>
    </source>
</evidence>
<reference evidence="1 2" key="1">
    <citation type="journal article" date="2014" name="Nat. Commun.">
        <title>Klebsormidium flaccidum genome reveals primary factors for plant terrestrial adaptation.</title>
        <authorList>
            <person name="Hori K."/>
            <person name="Maruyama F."/>
            <person name="Fujisawa T."/>
            <person name="Togashi T."/>
            <person name="Yamamoto N."/>
            <person name="Seo M."/>
            <person name="Sato S."/>
            <person name="Yamada T."/>
            <person name="Mori H."/>
            <person name="Tajima N."/>
            <person name="Moriyama T."/>
            <person name="Ikeuchi M."/>
            <person name="Watanabe M."/>
            <person name="Wada H."/>
            <person name="Kobayashi K."/>
            <person name="Saito M."/>
            <person name="Masuda T."/>
            <person name="Sasaki-Sekimoto Y."/>
            <person name="Mashiguchi K."/>
            <person name="Awai K."/>
            <person name="Shimojima M."/>
            <person name="Masuda S."/>
            <person name="Iwai M."/>
            <person name="Nobusawa T."/>
            <person name="Narise T."/>
            <person name="Kondo S."/>
            <person name="Saito H."/>
            <person name="Sato R."/>
            <person name="Murakawa M."/>
            <person name="Ihara Y."/>
            <person name="Oshima-Yamada Y."/>
            <person name="Ohtaka K."/>
            <person name="Satoh M."/>
            <person name="Sonobe K."/>
            <person name="Ishii M."/>
            <person name="Ohtani R."/>
            <person name="Kanamori-Sato M."/>
            <person name="Honoki R."/>
            <person name="Miyazaki D."/>
            <person name="Mochizuki H."/>
            <person name="Umetsu J."/>
            <person name="Higashi K."/>
            <person name="Shibata D."/>
            <person name="Kamiya Y."/>
            <person name="Sato N."/>
            <person name="Nakamura Y."/>
            <person name="Tabata S."/>
            <person name="Ida S."/>
            <person name="Kurokawa K."/>
            <person name="Ohta H."/>
        </authorList>
    </citation>
    <scope>NUCLEOTIDE SEQUENCE [LARGE SCALE GENOMIC DNA]</scope>
    <source>
        <strain evidence="1 2">NIES-2285</strain>
    </source>
</reference>
<dbReference type="EMBL" id="DF237358">
    <property type="protein sequence ID" value="GAQ88211.1"/>
    <property type="molecule type" value="Genomic_DNA"/>
</dbReference>